<organism evidence="2 3">
    <name type="scientific">Schizophyllum amplum</name>
    <dbReference type="NCBI Taxonomy" id="97359"/>
    <lineage>
        <taxon>Eukaryota</taxon>
        <taxon>Fungi</taxon>
        <taxon>Dikarya</taxon>
        <taxon>Basidiomycota</taxon>
        <taxon>Agaricomycotina</taxon>
        <taxon>Agaricomycetes</taxon>
        <taxon>Agaricomycetidae</taxon>
        <taxon>Agaricales</taxon>
        <taxon>Schizophyllaceae</taxon>
        <taxon>Schizophyllum</taxon>
    </lineage>
</organism>
<evidence type="ECO:0000313" key="3">
    <source>
        <dbReference type="Proteomes" id="UP000320762"/>
    </source>
</evidence>
<gene>
    <name evidence="2" type="ORF">BD626DRAFT_36183</name>
</gene>
<dbReference type="Proteomes" id="UP000320762">
    <property type="component" value="Unassembled WGS sequence"/>
</dbReference>
<keyword evidence="3" id="KW-1185">Reference proteome</keyword>
<evidence type="ECO:0000313" key="2">
    <source>
        <dbReference type="EMBL" id="TRM63297.1"/>
    </source>
</evidence>
<name>A0A550CER7_9AGAR</name>
<accession>A0A550CER7</accession>
<feature type="region of interest" description="Disordered" evidence="1">
    <location>
        <begin position="126"/>
        <end position="148"/>
    </location>
</feature>
<reference evidence="2 3" key="1">
    <citation type="journal article" date="2019" name="New Phytol.">
        <title>Comparative genomics reveals unique wood-decay strategies and fruiting body development in the Schizophyllaceae.</title>
        <authorList>
            <person name="Almasi E."/>
            <person name="Sahu N."/>
            <person name="Krizsan K."/>
            <person name="Balint B."/>
            <person name="Kovacs G.M."/>
            <person name="Kiss B."/>
            <person name="Cseklye J."/>
            <person name="Drula E."/>
            <person name="Henrissat B."/>
            <person name="Nagy I."/>
            <person name="Chovatia M."/>
            <person name="Adam C."/>
            <person name="LaButti K."/>
            <person name="Lipzen A."/>
            <person name="Riley R."/>
            <person name="Grigoriev I.V."/>
            <person name="Nagy L.G."/>
        </authorList>
    </citation>
    <scope>NUCLEOTIDE SEQUENCE [LARGE SCALE GENOMIC DNA]</scope>
    <source>
        <strain evidence="2 3">NL-1724</strain>
    </source>
</reference>
<evidence type="ECO:0000256" key="1">
    <source>
        <dbReference type="SAM" id="MobiDB-lite"/>
    </source>
</evidence>
<dbReference type="AlphaFoldDB" id="A0A550CER7"/>
<proteinExistence type="predicted"/>
<dbReference type="EMBL" id="VDMD01000010">
    <property type="protein sequence ID" value="TRM63297.1"/>
    <property type="molecule type" value="Genomic_DNA"/>
</dbReference>
<comment type="caution">
    <text evidence="2">The sequence shown here is derived from an EMBL/GenBank/DDBJ whole genome shotgun (WGS) entry which is preliminary data.</text>
</comment>
<feature type="compositionally biased region" description="Basic and acidic residues" evidence="1">
    <location>
        <begin position="61"/>
        <end position="73"/>
    </location>
</feature>
<feature type="region of interest" description="Disordered" evidence="1">
    <location>
        <begin position="45"/>
        <end position="75"/>
    </location>
</feature>
<protein>
    <submittedName>
        <fullName evidence="2">Uncharacterized protein</fullName>
    </submittedName>
</protein>
<sequence length="182" mass="18787">MSGVVPTFTLVSGANTILSACRVADPSACSVVRALATITAPLWEHNGGNLNGTASNLTSPDEARPDTSRRASDVARSGMPYSLSAGFPSLVSCTPHRVDACQVGSQTDQNGDPYHSEYADLTLPTSNEEEITDPGRPVPTTIGSTEPGAISSEQASAALSAPSRNGRLAGVHVTVFQPICYG</sequence>